<dbReference type="EMBL" id="SKCS01000069">
    <property type="protein sequence ID" value="TNN18634.1"/>
    <property type="molecule type" value="Genomic_DNA"/>
</dbReference>
<name>A0A4Z2DQ20_SCHJA</name>
<evidence type="ECO:0000313" key="3">
    <source>
        <dbReference type="Proteomes" id="UP000311919"/>
    </source>
</evidence>
<proteinExistence type="predicted"/>
<reference evidence="2 3" key="1">
    <citation type="submission" date="2019-03" db="EMBL/GenBank/DDBJ databases">
        <title>An improved genome assembly of the fluke Schistosoma japonicum.</title>
        <authorList>
            <person name="Hu W."/>
            <person name="Luo F."/>
            <person name="Yin M."/>
            <person name="Mo X."/>
            <person name="Sun C."/>
            <person name="Wu Q."/>
            <person name="Zhu B."/>
            <person name="Xiang M."/>
            <person name="Wang J."/>
            <person name="Wang Y."/>
            <person name="Zhang T."/>
            <person name="Xu B."/>
            <person name="Zheng H."/>
            <person name="Feng Z."/>
        </authorList>
    </citation>
    <scope>NUCLEOTIDE SEQUENCE [LARGE SCALE GENOMIC DNA]</scope>
    <source>
        <strain evidence="2">HuSjv2</strain>
        <tissue evidence="2">Worms</tissue>
    </source>
</reference>
<keyword evidence="3" id="KW-1185">Reference proteome</keyword>
<protein>
    <submittedName>
        <fullName evidence="2">Uncharacterized protein</fullName>
    </submittedName>
</protein>
<sequence>MDSNQANTSLLGNFKSELVMNPPKTPLYVTQEALSMLEADLNISSLNRHKTSKSNSVFLTRTNKLSDLTTGEPYVRHDHFYANSMKEHLLKSELLDGDQKKICMFSIHLNEIVSIDDRKRFDLSHVNNDITYFKNTRLSNNELISTKILQPLNGSFPETINSSKIYPYFDEVDGLGTKFPQSGLLYNSPNTETPNLPMFEMSSQTSITKDNFSSSRRFAVRDVSSSIVRHHSESCGSTQKTDVMPKTKKRSTFKVNCHHNKYTQCCSVGSAPEDMHYCVCVKPKRSSFKKWFKLRLPKSNFSSKSHTENKLFLFEGDISDSKHVFKEIGLPENISLLKNRNYNSSDGDNGTFFTTEPGRKLSTDKINKPFGRIHHPPFTNVCAQLFSRLFRQNEPSSSSFLSSGFFPRMQKLSANTIRRGKRSKQNGRKFDKISTQCSIAEQEKFQFLPLYTRQRSPKSSHFEKDELTENEGSLLVKQIVQSISDKSDDSWNTDSSENGSSKTPLVNSKTWPIDSPNVKVSNKIARLYRGLIETIESGEFIKSTSQTWKQIQFSNNTDNLPQDGVACNLRNCTAKNSSETSEIHDGFKAQDINHSLIDDTTQYPYAKYVAAMIDALSERLMGKISEDDLEFHFQTLEAEASKVAAKPISQPVVKRERFYSVSNEVRSSRYRNSLQNALGNASSDEKLLTNMAGIGKLENERCHSFPIFHTMTNQSNLHDVVPPSVESSHRCLKHCCLAQVKRLKLRNKSLEDRNVTIFTVLTKILHLYSGFWERNLFRDIRSRRQPSWHRIAILYYLTRCSVKHILNSHIQKLTTLQGSNSSVLHHTVSNNSDSEDFDENHSQRSRSKLPECNLDPSNPTYEKVFHDIGQCRANIGRIKDYTITFFTRWYADWVYKRGGWQSVIDETEDSELD</sequence>
<evidence type="ECO:0000313" key="2">
    <source>
        <dbReference type="EMBL" id="TNN18634.1"/>
    </source>
</evidence>
<dbReference type="AlphaFoldDB" id="A0A4Z2DQ20"/>
<feature type="region of interest" description="Disordered" evidence="1">
    <location>
        <begin position="829"/>
        <end position="852"/>
    </location>
</feature>
<dbReference type="OrthoDB" id="6227903at2759"/>
<evidence type="ECO:0000256" key="1">
    <source>
        <dbReference type="SAM" id="MobiDB-lite"/>
    </source>
</evidence>
<organism evidence="2 3">
    <name type="scientific">Schistosoma japonicum</name>
    <name type="common">Blood fluke</name>
    <dbReference type="NCBI Taxonomy" id="6182"/>
    <lineage>
        <taxon>Eukaryota</taxon>
        <taxon>Metazoa</taxon>
        <taxon>Spiralia</taxon>
        <taxon>Lophotrochozoa</taxon>
        <taxon>Platyhelminthes</taxon>
        <taxon>Trematoda</taxon>
        <taxon>Digenea</taxon>
        <taxon>Strigeidida</taxon>
        <taxon>Schistosomatoidea</taxon>
        <taxon>Schistosomatidae</taxon>
        <taxon>Schistosoma</taxon>
    </lineage>
</organism>
<accession>A0A4Z2DQ20</accession>
<gene>
    <name evidence="2" type="ORF">EWB00_010005</name>
</gene>
<comment type="caution">
    <text evidence="2">The sequence shown here is derived from an EMBL/GenBank/DDBJ whole genome shotgun (WGS) entry which is preliminary data.</text>
</comment>
<feature type="region of interest" description="Disordered" evidence="1">
    <location>
        <begin position="486"/>
        <end position="508"/>
    </location>
</feature>
<dbReference type="Proteomes" id="UP000311919">
    <property type="component" value="Unassembled WGS sequence"/>
</dbReference>